<organism evidence="4">
    <name type="scientific">marine metagenome</name>
    <dbReference type="NCBI Taxonomy" id="408172"/>
    <lineage>
        <taxon>unclassified sequences</taxon>
        <taxon>metagenomes</taxon>
        <taxon>ecological metagenomes</taxon>
    </lineage>
</organism>
<name>A0A382PM06_9ZZZZ</name>
<dbReference type="AlphaFoldDB" id="A0A382PM06"/>
<evidence type="ECO:0000313" key="4">
    <source>
        <dbReference type="EMBL" id="SVC73877.1"/>
    </source>
</evidence>
<dbReference type="SUPFAM" id="SSF51905">
    <property type="entry name" value="FAD/NAD(P)-binding domain"/>
    <property type="match status" value="1"/>
</dbReference>
<gene>
    <name evidence="4" type="ORF">METZ01_LOCUS326731</name>
</gene>
<dbReference type="GO" id="GO:0016491">
    <property type="term" value="F:oxidoreductase activity"/>
    <property type="evidence" value="ECO:0007669"/>
    <property type="project" value="UniProtKB-KW"/>
</dbReference>
<feature type="non-terminal residue" evidence="4">
    <location>
        <position position="1"/>
    </location>
</feature>
<dbReference type="Pfam" id="PF00890">
    <property type="entry name" value="FAD_binding_2"/>
    <property type="match status" value="1"/>
</dbReference>
<protein>
    <recommendedName>
        <fullName evidence="3">FAD-dependent oxidoreductase 2 FAD-binding domain-containing protein</fullName>
    </recommendedName>
</protein>
<dbReference type="InterPro" id="IPR003953">
    <property type="entry name" value="FAD-dep_OxRdtase_2_FAD-bd"/>
</dbReference>
<sequence>VVGGGMAGCGATYESRYWGRDLKVVCVEKANIERSGAVAQGLYAINCYMGMQWGENQPEDFVEYASNDL</sequence>
<feature type="non-terminal residue" evidence="4">
    <location>
        <position position="69"/>
    </location>
</feature>
<dbReference type="EMBL" id="UINC01108053">
    <property type="protein sequence ID" value="SVC73877.1"/>
    <property type="molecule type" value="Genomic_DNA"/>
</dbReference>
<dbReference type="InterPro" id="IPR036188">
    <property type="entry name" value="FAD/NAD-bd_sf"/>
</dbReference>
<evidence type="ECO:0000256" key="1">
    <source>
        <dbReference type="ARBA" id="ARBA00022630"/>
    </source>
</evidence>
<keyword evidence="2" id="KW-0560">Oxidoreductase</keyword>
<accession>A0A382PM06</accession>
<reference evidence="4" key="1">
    <citation type="submission" date="2018-05" db="EMBL/GenBank/DDBJ databases">
        <authorList>
            <person name="Lanie J.A."/>
            <person name="Ng W.-L."/>
            <person name="Kazmierczak K.M."/>
            <person name="Andrzejewski T.M."/>
            <person name="Davidsen T.M."/>
            <person name="Wayne K.J."/>
            <person name="Tettelin H."/>
            <person name="Glass J.I."/>
            <person name="Rusch D."/>
            <person name="Podicherti R."/>
            <person name="Tsui H.-C.T."/>
            <person name="Winkler M.E."/>
        </authorList>
    </citation>
    <scope>NUCLEOTIDE SEQUENCE</scope>
</reference>
<keyword evidence="1" id="KW-0285">Flavoprotein</keyword>
<proteinExistence type="predicted"/>
<dbReference type="Gene3D" id="3.50.50.60">
    <property type="entry name" value="FAD/NAD(P)-binding domain"/>
    <property type="match status" value="1"/>
</dbReference>
<feature type="domain" description="FAD-dependent oxidoreductase 2 FAD-binding" evidence="3">
    <location>
        <begin position="1"/>
        <end position="65"/>
    </location>
</feature>
<evidence type="ECO:0000256" key="2">
    <source>
        <dbReference type="ARBA" id="ARBA00023002"/>
    </source>
</evidence>
<evidence type="ECO:0000259" key="3">
    <source>
        <dbReference type="Pfam" id="PF00890"/>
    </source>
</evidence>